<keyword evidence="1" id="KW-1133">Transmembrane helix</keyword>
<dbReference type="Proteomes" id="UP001183202">
    <property type="component" value="Unassembled WGS sequence"/>
</dbReference>
<protein>
    <recommendedName>
        <fullName evidence="4">4-amino-4-deoxy-L-arabinose transferase</fullName>
    </recommendedName>
</protein>
<feature type="transmembrane region" description="Helical" evidence="1">
    <location>
        <begin position="107"/>
        <end position="126"/>
    </location>
</feature>
<name>A0ABU2N3E7_9PSEU</name>
<keyword evidence="1" id="KW-0812">Transmembrane</keyword>
<feature type="transmembrane region" description="Helical" evidence="1">
    <location>
        <begin position="254"/>
        <end position="275"/>
    </location>
</feature>
<sequence length="597" mass="62378">MATSARAAWAAAATGRSAGAGASPGRRVPWVPLALTVAAYLAGALALHHRLLPQLTTATAGWTSSDSYQFVWWIRWLPWSLAHGADPLYTTYLHAPPGVNGMWNTPVPVLAALFAPVTLTAGPVAAYNVAMILGPVVSGIALVLALGAWVERWWPRAAAGLLYGFSPFVVAHSSVGHLNLVWAVLPPAMLWLLHTLLAAPRSRPWRTGALVGLAFVVQTGIYTQTVALTAVVLVVLAVMLVLRRPGEALRRAPDVLRAAAACLGTYAVLCAYPLYLLLAGPGRPRSEIREPETTNSDAANVLVPTDLTAFRPGTGELAGQLHTHSGEQGGYVGVALLAVVVAAVLTARRPLTRVVAAVGVVAWVLSLGVSLVVLGDDTGVALPWHPIEGVPLVGEIETMRFQVVVALCVAVVVALWLDGLAERPPGTGRTLALVATGLAMLTWLPADEQVATPAVVPAFFAVGAPGLSGADIVETYPRTTGVWVGGARPMLWQVASGFAYRTTGGYFIGSDVDHDLLLESPVTAYQQGALDVAGGSAMPTFDAAIAARDELRALGVTAVAVVPEGADVAGVLDWTRRVTGLPGEQVDDVWLFRLVAG</sequence>
<feature type="transmembrane region" description="Helical" evidence="1">
    <location>
        <begin position="132"/>
        <end position="150"/>
    </location>
</feature>
<evidence type="ECO:0000313" key="3">
    <source>
        <dbReference type="Proteomes" id="UP001183202"/>
    </source>
</evidence>
<feature type="transmembrane region" description="Helical" evidence="1">
    <location>
        <begin position="399"/>
        <end position="417"/>
    </location>
</feature>
<feature type="transmembrane region" description="Helical" evidence="1">
    <location>
        <begin position="30"/>
        <end position="47"/>
    </location>
</feature>
<feature type="transmembrane region" description="Helical" evidence="1">
    <location>
        <begin position="221"/>
        <end position="242"/>
    </location>
</feature>
<proteinExistence type="predicted"/>
<feature type="transmembrane region" description="Helical" evidence="1">
    <location>
        <begin position="354"/>
        <end position="374"/>
    </location>
</feature>
<dbReference type="EMBL" id="JAVREJ010000001">
    <property type="protein sequence ID" value="MDT0348446.1"/>
    <property type="molecule type" value="Genomic_DNA"/>
</dbReference>
<evidence type="ECO:0008006" key="4">
    <source>
        <dbReference type="Google" id="ProtNLM"/>
    </source>
</evidence>
<evidence type="ECO:0000313" key="2">
    <source>
        <dbReference type="EMBL" id="MDT0348446.1"/>
    </source>
</evidence>
<feature type="transmembrane region" description="Helical" evidence="1">
    <location>
        <begin position="329"/>
        <end position="347"/>
    </location>
</feature>
<evidence type="ECO:0000256" key="1">
    <source>
        <dbReference type="SAM" id="Phobius"/>
    </source>
</evidence>
<dbReference type="RefSeq" id="WP_311554341.1">
    <property type="nucleotide sequence ID" value="NZ_JAVREJ010000001.1"/>
</dbReference>
<reference evidence="3" key="1">
    <citation type="submission" date="2023-07" db="EMBL/GenBank/DDBJ databases">
        <title>30 novel species of actinomycetes from the DSMZ collection.</title>
        <authorList>
            <person name="Nouioui I."/>
        </authorList>
    </citation>
    <scope>NUCLEOTIDE SEQUENCE [LARGE SCALE GENOMIC DNA]</scope>
    <source>
        <strain evidence="3">DSM 45834</strain>
    </source>
</reference>
<comment type="caution">
    <text evidence="2">The sequence shown here is derived from an EMBL/GenBank/DDBJ whole genome shotgun (WGS) entry which is preliminary data.</text>
</comment>
<accession>A0ABU2N3E7</accession>
<keyword evidence="1" id="KW-0472">Membrane</keyword>
<organism evidence="2 3">
    <name type="scientific">Pseudonocardia charpentierae</name>
    <dbReference type="NCBI Taxonomy" id="3075545"/>
    <lineage>
        <taxon>Bacteria</taxon>
        <taxon>Bacillati</taxon>
        <taxon>Actinomycetota</taxon>
        <taxon>Actinomycetes</taxon>
        <taxon>Pseudonocardiales</taxon>
        <taxon>Pseudonocardiaceae</taxon>
        <taxon>Pseudonocardia</taxon>
    </lineage>
</organism>
<gene>
    <name evidence="2" type="ORF">RM445_02775</name>
</gene>
<keyword evidence="3" id="KW-1185">Reference proteome</keyword>